<reference evidence="2" key="1">
    <citation type="submission" date="2010-01" db="EMBL/GenBank/DDBJ databases">
        <title>Genome fragments of uncultured bacteria from the North Pacific subtropical Gyre.</title>
        <authorList>
            <person name="Pham V.D."/>
            <person name="Delong E.F."/>
        </authorList>
    </citation>
    <scope>NUCLEOTIDE SEQUENCE</scope>
</reference>
<accession>E7C6S9</accession>
<dbReference type="SMART" id="SM00248">
    <property type="entry name" value="ANK"/>
    <property type="match status" value="4"/>
</dbReference>
<dbReference type="SUPFAM" id="SSF48403">
    <property type="entry name" value="Ankyrin repeat"/>
    <property type="match status" value="1"/>
</dbReference>
<dbReference type="InterPro" id="IPR039323">
    <property type="entry name" value="ANKRD_45/46/60"/>
</dbReference>
<dbReference type="Gene3D" id="1.25.40.20">
    <property type="entry name" value="Ankyrin repeat-containing domain"/>
    <property type="match status" value="1"/>
</dbReference>
<dbReference type="AlphaFoldDB" id="E7C6S9"/>
<dbReference type="PANTHER" id="PTHR22677">
    <property type="entry name" value="ANKYRIN REPEAT DOMAIN-CONTAINING PROTEIN 60"/>
    <property type="match status" value="1"/>
</dbReference>
<keyword evidence="1" id="KW-0040">ANK repeat</keyword>
<evidence type="ECO:0000313" key="2">
    <source>
        <dbReference type="EMBL" id="ADI23153.1"/>
    </source>
</evidence>
<sequence length="146" mass="15600">MVGLRAGESIHIAASVGHIEAVKKHLADGADVNVIGKFRKASPLYMAAYSYNAEATKFLLENGADVDQLDFEKETALHTAAYHSYHGEGDVSVVALLVDRGSKINAISDRGLTPLDLAIMAGTPEVSALLRKHGGKTREELKTEGK</sequence>
<dbReference type="PROSITE" id="PS50297">
    <property type="entry name" value="ANK_REP_REGION"/>
    <property type="match status" value="1"/>
</dbReference>
<feature type="repeat" description="ANK" evidence="1">
    <location>
        <begin position="5"/>
        <end position="37"/>
    </location>
</feature>
<dbReference type="InterPro" id="IPR036770">
    <property type="entry name" value="Ankyrin_rpt-contain_sf"/>
</dbReference>
<dbReference type="PROSITE" id="PS50088">
    <property type="entry name" value="ANK_REPEAT"/>
    <property type="match status" value="3"/>
</dbReference>
<name>E7C6S9_9GAMM</name>
<feature type="repeat" description="ANK" evidence="1">
    <location>
        <begin position="72"/>
        <end position="109"/>
    </location>
</feature>
<evidence type="ECO:0000256" key="1">
    <source>
        <dbReference type="PROSITE-ProRule" id="PRU00023"/>
    </source>
</evidence>
<protein>
    <submittedName>
        <fullName evidence="2">Uncharacterized protein</fullName>
    </submittedName>
</protein>
<dbReference type="PANTHER" id="PTHR22677:SF4">
    <property type="entry name" value="USHER SYNDROME TYPE-1G PROTEIN-LIKE PROTEIN"/>
    <property type="match status" value="1"/>
</dbReference>
<dbReference type="InterPro" id="IPR002110">
    <property type="entry name" value="Ankyrin_rpt"/>
</dbReference>
<proteinExistence type="predicted"/>
<organism evidence="2">
    <name type="scientific">uncultured gamma proteobacterium HF0770_11A05</name>
    <dbReference type="NCBI Taxonomy" id="723577"/>
    <lineage>
        <taxon>Bacteria</taxon>
        <taxon>Pseudomonadati</taxon>
        <taxon>Pseudomonadota</taxon>
        <taxon>Gammaproteobacteria</taxon>
        <taxon>environmental samples</taxon>
    </lineage>
</organism>
<feature type="repeat" description="ANK" evidence="1">
    <location>
        <begin position="39"/>
        <end position="71"/>
    </location>
</feature>
<dbReference type="EMBL" id="GU568007">
    <property type="protein sequence ID" value="ADI23153.1"/>
    <property type="molecule type" value="Genomic_DNA"/>
</dbReference>
<dbReference type="Pfam" id="PF12796">
    <property type="entry name" value="Ank_2"/>
    <property type="match status" value="1"/>
</dbReference>